<sequence>MRRVLALCAVAGIASSVFAVPAFAKVGYYVIRWDNTGICQVWNEDLQYKPFQIGVSTYKVVSKPLPTFQAASDLQIKMRAERHCTL</sequence>
<proteinExistence type="predicted"/>
<name>A0A2M8R105_9BRAD</name>
<accession>A0A2M8R105</accession>
<comment type="caution">
    <text evidence="2">The sequence shown here is derived from an EMBL/GenBank/DDBJ whole genome shotgun (WGS) entry which is preliminary data.</text>
</comment>
<feature type="signal peptide" evidence="1">
    <location>
        <begin position="1"/>
        <end position="19"/>
    </location>
</feature>
<evidence type="ECO:0000256" key="1">
    <source>
        <dbReference type="SAM" id="SignalP"/>
    </source>
</evidence>
<dbReference type="OrthoDB" id="7960984at2"/>
<protein>
    <submittedName>
        <fullName evidence="2">Uncharacterized protein</fullName>
    </submittedName>
</protein>
<gene>
    <name evidence="2" type="ORF">CVM73_30350</name>
</gene>
<keyword evidence="3" id="KW-1185">Reference proteome</keyword>
<evidence type="ECO:0000313" key="2">
    <source>
        <dbReference type="EMBL" id="PJG51524.1"/>
    </source>
</evidence>
<dbReference type="RefSeq" id="WP_100235439.1">
    <property type="nucleotide sequence ID" value="NZ_PGVG01000035.1"/>
</dbReference>
<dbReference type="EMBL" id="PGVG01000035">
    <property type="protein sequence ID" value="PJG51524.1"/>
    <property type="molecule type" value="Genomic_DNA"/>
</dbReference>
<feature type="chain" id="PRO_5014941800" evidence="1">
    <location>
        <begin position="20"/>
        <end position="86"/>
    </location>
</feature>
<evidence type="ECO:0000313" key="3">
    <source>
        <dbReference type="Proteomes" id="UP000231194"/>
    </source>
</evidence>
<organism evidence="2 3">
    <name type="scientific">Bradyrhizobium forestalis</name>
    <dbReference type="NCBI Taxonomy" id="1419263"/>
    <lineage>
        <taxon>Bacteria</taxon>
        <taxon>Pseudomonadati</taxon>
        <taxon>Pseudomonadota</taxon>
        <taxon>Alphaproteobacteria</taxon>
        <taxon>Hyphomicrobiales</taxon>
        <taxon>Nitrobacteraceae</taxon>
        <taxon>Bradyrhizobium</taxon>
    </lineage>
</organism>
<reference evidence="2 3" key="1">
    <citation type="submission" date="2017-11" db="EMBL/GenBank/DDBJ databases">
        <title>Bradyrhizobium forestalis sp. nov., an efficient nitrogen-fixing bacterium isolated from nodules of forest legume species in the Amazon.</title>
        <authorList>
            <person name="Costa E.M."/>
            <person name="Guimaraes A."/>
            <person name="Carvalho T.S."/>
            <person name="Rodrigues T.L."/>
            <person name="Ribeiro P.R.A."/>
            <person name="Lebbe L."/>
            <person name="Willems A."/>
            <person name="Moreira F.M.S."/>
        </authorList>
    </citation>
    <scope>NUCLEOTIDE SEQUENCE [LARGE SCALE GENOMIC DNA]</scope>
    <source>
        <strain evidence="2 3">INPA54B</strain>
    </source>
</reference>
<dbReference type="Proteomes" id="UP000231194">
    <property type="component" value="Unassembled WGS sequence"/>
</dbReference>
<dbReference type="AlphaFoldDB" id="A0A2M8R105"/>
<keyword evidence="1" id="KW-0732">Signal</keyword>